<dbReference type="AlphaFoldDB" id="A0AAN5LCU1"/>
<feature type="domain" description="HNH nuclease" evidence="1">
    <location>
        <begin position="58"/>
        <end position="106"/>
    </location>
</feature>
<accession>A0AAN5LCU1</accession>
<keyword evidence="2" id="KW-0378">Hydrolase</keyword>
<dbReference type="Gene3D" id="3.90.75.20">
    <property type="match status" value="1"/>
</dbReference>
<dbReference type="Pfam" id="PF13392">
    <property type="entry name" value="HNH_3"/>
    <property type="match status" value="1"/>
</dbReference>
<keyword evidence="2" id="KW-0255">Endonuclease</keyword>
<sequence length="172" mass="19621">MQTLLKESFHYAEGKLIWKYRPASHFKSPHAWKSTNSRLAGKTAGRVTSEGYVSLCLNGKGQYAHRLIWIYHFGNIPAGMEIDHINHNRLDNRIENLRCVTRAENARNLGQRSTEKRNGVSWKESRKRWRAQITVGGKSLHIGYFTGLAEATAARIQAEKDHGVFRSTTNET</sequence>
<keyword evidence="2" id="KW-0540">Nuclease</keyword>
<evidence type="ECO:0000313" key="2">
    <source>
        <dbReference type="EMBL" id="HAT1684502.1"/>
    </source>
</evidence>
<dbReference type="GO" id="GO:0004519">
    <property type="term" value="F:endonuclease activity"/>
    <property type="evidence" value="ECO:0007669"/>
    <property type="project" value="UniProtKB-KW"/>
</dbReference>
<organism evidence="2 3">
    <name type="scientific">Klebsiella oxytoca</name>
    <dbReference type="NCBI Taxonomy" id="571"/>
    <lineage>
        <taxon>Bacteria</taxon>
        <taxon>Pseudomonadati</taxon>
        <taxon>Pseudomonadota</taxon>
        <taxon>Gammaproteobacteria</taxon>
        <taxon>Enterobacterales</taxon>
        <taxon>Enterobacteriaceae</taxon>
        <taxon>Klebsiella/Raoultella group</taxon>
        <taxon>Klebsiella</taxon>
    </lineage>
</organism>
<protein>
    <submittedName>
        <fullName evidence="2">HNH endonuclease</fullName>
    </submittedName>
</protein>
<proteinExistence type="predicted"/>
<name>A0AAN5LCU1_KLEOX</name>
<dbReference type="GO" id="GO:0003677">
    <property type="term" value="F:DNA binding"/>
    <property type="evidence" value="ECO:0007669"/>
    <property type="project" value="InterPro"/>
</dbReference>
<reference evidence="2" key="1">
    <citation type="journal article" date="2018" name="Genome Biol.">
        <title>SKESA: strategic k-mer extension for scrupulous assemblies.</title>
        <authorList>
            <person name="Souvorov A."/>
            <person name="Agarwala R."/>
            <person name="Lipman D.J."/>
        </authorList>
    </citation>
    <scope>NUCLEOTIDE SEQUENCE</scope>
    <source>
        <strain evidence="2">R404</strain>
    </source>
</reference>
<dbReference type="SMART" id="SM00507">
    <property type="entry name" value="HNHc"/>
    <property type="match status" value="1"/>
</dbReference>
<comment type="caution">
    <text evidence="2">The sequence shown here is derived from an EMBL/GenBank/DDBJ whole genome shotgun (WGS) entry which is preliminary data.</text>
</comment>
<dbReference type="SUPFAM" id="SSF54171">
    <property type="entry name" value="DNA-binding domain"/>
    <property type="match status" value="1"/>
</dbReference>
<dbReference type="CDD" id="cd00085">
    <property type="entry name" value="HNHc"/>
    <property type="match status" value="1"/>
</dbReference>
<dbReference type="EMBL" id="DACSEO010000102">
    <property type="protein sequence ID" value="HAT1684502.1"/>
    <property type="molecule type" value="Genomic_DNA"/>
</dbReference>
<dbReference type="Proteomes" id="UP000856143">
    <property type="component" value="Unassembled WGS sequence"/>
</dbReference>
<evidence type="ECO:0000313" key="3">
    <source>
        <dbReference type="Proteomes" id="UP000856143"/>
    </source>
</evidence>
<dbReference type="SUPFAM" id="SSF54060">
    <property type="entry name" value="His-Me finger endonucleases"/>
    <property type="match status" value="1"/>
</dbReference>
<dbReference type="InterPro" id="IPR016177">
    <property type="entry name" value="DNA-bd_dom_sf"/>
</dbReference>
<gene>
    <name evidence="2" type="ORF">I8Y21_005295</name>
</gene>
<dbReference type="InterPro" id="IPR044925">
    <property type="entry name" value="His-Me_finger_sf"/>
</dbReference>
<evidence type="ECO:0000259" key="1">
    <source>
        <dbReference type="SMART" id="SM00507"/>
    </source>
</evidence>
<dbReference type="InterPro" id="IPR003615">
    <property type="entry name" value="HNH_nuc"/>
</dbReference>
<reference evidence="2" key="2">
    <citation type="submission" date="2020-11" db="EMBL/GenBank/DDBJ databases">
        <authorList>
            <consortium name="NCBI Pathogen Detection Project"/>
        </authorList>
    </citation>
    <scope>NUCLEOTIDE SEQUENCE</scope>
    <source>
        <strain evidence="2">R404</strain>
    </source>
</reference>